<dbReference type="OrthoDB" id="3258054at2759"/>
<dbReference type="GeneID" id="19306011"/>
<dbReference type="HOGENOM" id="CLU_161516_1_0_1"/>
<proteinExistence type="predicted"/>
<dbReference type="EMBL" id="KB469301">
    <property type="protein sequence ID" value="EPQ56052.1"/>
    <property type="molecule type" value="Genomic_DNA"/>
</dbReference>
<reference evidence="1 2" key="1">
    <citation type="journal article" date="2012" name="Science">
        <title>The Paleozoic origin of enzymatic lignin decomposition reconstructed from 31 fungal genomes.</title>
        <authorList>
            <person name="Floudas D."/>
            <person name="Binder M."/>
            <person name="Riley R."/>
            <person name="Barry K."/>
            <person name="Blanchette R.A."/>
            <person name="Henrissat B."/>
            <person name="Martinez A.T."/>
            <person name="Otillar R."/>
            <person name="Spatafora J.W."/>
            <person name="Yadav J.S."/>
            <person name="Aerts A."/>
            <person name="Benoit I."/>
            <person name="Boyd A."/>
            <person name="Carlson A."/>
            <person name="Copeland A."/>
            <person name="Coutinho P.M."/>
            <person name="de Vries R.P."/>
            <person name="Ferreira P."/>
            <person name="Findley K."/>
            <person name="Foster B."/>
            <person name="Gaskell J."/>
            <person name="Glotzer D."/>
            <person name="Gorecki P."/>
            <person name="Heitman J."/>
            <person name="Hesse C."/>
            <person name="Hori C."/>
            <person name="Igarashi K."/>
            <person name="Jurgens J.A."/>
            <person name="Kallen N."/>
            <person name="Kersten P."/>
            <person name="Kohler A."/>
            <person name="Kuees U."/>
            <person name="Kumar T.K.A."/>
            <person name="Kuo A."/>
            <person name="LaButti K."/>
            <person name="Larrondo L.F."/>
            <person name="Lindquist E."/>
            <person name="Ling A."/>
            <person name="Lombard V."/>
            <person name="Lucas S."/>
            <person name="Lundell T."/>
            <person name="Martin R."/>
            <person name="McLaughlin D.J."/>
            <person name="Morgenstern I."/>
            <person name="Morin E."/>
            <person name="Murat C."/>
            <person name="Nagy L.G."/>
            <person name="Nolan M."/>
            <person name="Ohm R.A."/>
            <person name="Patyshakuliyeva A."/>
            <person name="Rokas A."/>
            <person name="Ruiz-Duenas F.J."/>
            <person name="Sabat G."/>
            <person name="Salamov A."/>
            <person name="Samejima M."/>
            <person name="Schmutz J."/>
            <person name="Slot J.C."/>
            <person name="St John F."/>
            <person name="Stenlid J."/>
            <person name="Sun H."/>
            <person name="Sun S."/>
            <person name="Syed K."/>
            <person name="Tsang A."/>
            <person name="Wiebenga A."/>
            <person name="Young D."/>
            <person name="Pisabarro A."/>
            <person name="Eastwood D.C."/>
            <person name="Martin F."/>
            <person name="Cullen D."/>
            <person name="Grigoriev I.V."/>
            <person name="Hibbett D.S."/>
        </authorList>
    </citation>
    <scope>NUCLEOTIDE SEQUENCE [LARGE SCALE GENOMIC DNA]</scope>
    <source>
        <strain evidence="1 2">ATCC 11539</strain>
    </source>
</reference>
<name>S7Q971_GLOTA</name>
<accession>S7Q971</accession>
<sequence length="76" mass="8750">MKIDKKCKFTLHDIVYFGEFHFTCRFISKNKDVYFNNGAVTRCQCILEGNLDNMDLNSLLTCQGKTASLALYMQSL</sequence>
<dbReference type="OMA" id="AHINNMY"/>
<dbReference type="AlphaFoldDB" id="S7Q971"/>
<keyword evidence="2" id="KW-1185">Reference proteome</keyword>
<evidence type="ECO:0000313" key="2">
    <source>
        <dbReference type="Proteomes" id="UP000030669"/>
    </source>
</evidence>
<gene>
    <name evidence="1" type="ORF">GLOTRDRAFT_40837</name>
</gene>
<dbReference type="Proteomes" id="UP000030669">
    <property type="component" value="Unassembled WGS sequence"/>
</dbReference>
<dbReference type="KEGG" id="gtr:GLOTRDRAFT_40837"/>
<evidence type="ECO:0000313" key="1">
    <source>
        <dbReference type="EMBL" id="EPQ56052.1"/>
    </source>
</evidence>
<dbReference type="RefSeq" id="XP_007865514.1">
    <property type="nucleotide sequence ID" value="XM_007867323.1"/>
</dbReference>
<organism evidence="1 2">
    <name type="scientific">Gloeophyllum trabeum (strain ATCC 11539 / FP-39264 / Madison 617)</name>
    <name type="common">Brown rot fungus</name>
    <dbReference type="NCBI Taxonomy" id="670483"/>
    <lineage>
        <taxon>Eukaryota</taxon>
        <taxon>Fungi</taxon>
        <taxon>Dikarya</taxon>
        <taxon>Basidiomycota</taxon>
        <taxon>Agaricomycotina</taxon>
        <taxon>Agaricomycetes</taxon>
        <taxon>Gloeophyllales</taxon>
        <taxon>Gloeophyllaceae</taxon>
        <taxon>Gloeophyllum</taxon>
    </lineage>
</organism>
<protein>
    <submittedName>
        <fullName evidence="1">Uncharacterized protein</fullName>
    </submittedName>
</protein>